<sequence>MLPIQFNMNKSLQELCYRHRYYATDTGQYEESATGIMLPTQVSMKNRQQESSYRHRTCCFLGPEMEMLGDDSWG</sequence>
<comment type="caution">
    <text evidence="1">The sequence shown here is derived from an EMBL/GenBank/DDBJ whole genome shotgun (WGS) entry which is preliminary data.</text>
</comment>
<name>A0AAE0ZHM3_9GAST</name>
<keyword evidence="2" id="KW-1185">Reference proteome</keyword>
<dbReference type="AlphaFoldDB" id="A0AAE0ZHM3"/>
<protein>
    <submittedName>
        <fullName evidence="1">Uncharacterized protein</fullName>
    </submittedName>
</protein>
<gene>
    <name evidence="1" type="ORF">RRG08_060362</name>
</gene>
<accession>A0AAE0ZHM3</accession>
<evidence type="ECO:0000313" key="2">
    <source>
        <dbReference type="Proteomes" id="UP001283361"/>
    </source>
</evidence>
<reference evidence="1" key="1">
    <citation type="journal article" date="2023" name="G3 (Bethesda)">
        <title>A reference genome for the long-term kleptoplast-retaining sea slug Elysia crispata morphotype clarki.</title>
        <authorList>
            <person name="Eastman K.E."/>
            <person name="Pendleton A.L."/>
            <person name="Shaikh M.A."/>
            <person name="Suttiyut T."/>
            <person name="Ogas R."/>
            <person name="Tomko P."/>
            <person name="Gavelis G."/>
            <person name="Widhalm J.R."/>
            <person name="Wisecaver J.H."/>
        </authorList>
    </citation>
    <scope>NUCLEOTIDE SEQUENCE</scope>
    <source>
        <strain evidence="1">ECLA1</strain>
    </source>
</reference>
<dbReference type="EMBL" id="JAWDGP010003996">
    <property type="protein sequence ID" value="KAK3768926.1"/>
    <property type="molecule type" value="Genomic_DNA"/>
</dbReference>
<evidence type="ECO:0000313" key="1">
    <source>
        <dbReference type="EMBL" id="KAK3768926.1"/>
    </source>
</evidence>
<organism evidence="1 2">
    <name type="scientific">Elysia crispata</name>
    <name type="common">lettuce slug</name>
    <dbReference type="NCBI Taxonomy" id="231223"/>
    <lineage>
        <taxon>Eukaryota</taxon>
        <taxon>Metazoa</taxon>
        <taxon>Spiralia</taxon>
        <taxon>Lophotrochozoa</taxon>
        <taxon>Mollusca</taxon>
        <taxon>Gastropoda</taxon>
        <taxon>Heterobranchia</taxon>
        <taxon>Euthyneura</taxon>
        <taxon>Panpulmonata</taxon>
        <taxon>Sacoglossa</taxon>
        <taxon>Placobranchoidea</taxon>
        <taxon>Plakobranchidae</taxon>
        <taxon>Elysia</taxon>
    </lineage>
</organism>
<dbReference type="Proteomes" id="UP001283361">
    <property type="component" value="Unassembled WGS sequence"/>
</dbReference>
<proteinExistence type="predicted"/>